<feature type="domain" description="Glycosyl hydrolase family 32 C-terminal" evidence="7">
    <location>
        <begin position="457"/>
        <end position="525"/>
    </location>
</feature>
<dbReference type="EMBL" id="JBHMEP010000001">
    <property type="protein sequence ID" value="MFB9134007.1"/>
    <property type="molecule type" value="Genomic_DNA"/>
</dbReference>
<evidence type="ECO:0000256" key="4">
    <source>
        <dbReference type="RuleBase" id="RU362110"/>
    </source>
</evidence>
<evidence type="ECO:0000313" key="9">
    <source>
        <dbReference type="Proteomes" id="UP001589645"/>
    </source>
</evidence>
<proteinExistence type="inferred from homology"/>
<dbReference type="SUPFAM" id="SSF49899">
    <property type="entry name" value="Concanavalin A-like lectins/glucanases"/>
    <property type="match status" value="1"/>
</dbReference>
<dbReference type="InterPro" id="IPR001362">
    <property type="entry name" value="Glyco_hydro_32"/>
</dbReference>
<protein>
    <recommendedName>
        <fullName evidence="4">Sucrose-6-phosphate hydrolase</fullName>
        <ecNumber evidence="4">3.2.1.26</ecNumber>
    </recommendedName>
    <alternativeName>
        <fullName evidence="5">Invertase</fullName>
    </alternativeName>
</protein>
<dbReference type="RefSeq" id="WP_390189676.1">
    <property type="nucleotide sequence ID" value="NZ_JBHMEP010000001.1"/>
</dbReference>
<dbReference type="SMART" id="SM00640">
    <property type="entry name" value="Glyco_32"/>
    <property type="match status" value="1"/>
</dbReference>
<dbReference type="PANTHER" id="PTHR43101">
    <property type="entry name" value="BETA-FRUCTOSIDASE"/>
    <property type="match status" value="1"/>
</dbReference>
<evidence type="ECO:0000256" key="1">
    <source>
        <dbReference type="ARBA" id="ARBA00009902"/>
    </source>
</evidence>
<dbReference type="CDD" id="cd18623">
    <property type="entry name" value="GH32_ScrB-like"/>
    <property type="match status" value="1"/>
</dbReference>
<dbReference type="Gene3D" id="2.115.10.20">
    <property type="entry name" value="Glycosyl hydrolase domain, family 43"/>
    <property type="match status" value="1"/>
</dbReference>
<dbReference type="GO" id="GO:0016787">
    <property type="term" value="F:hydrolase activity"/>
    <property type="evidence" value="ECO:0007669"/>
    <property type="project" value="UniProtKB-KW"/>
</dbReference>
<dbReference type="EC" id="3.2.1.26" evidence="4"/>
<dbReference type="NCBIfam" id="TIGR01322">
    <property type="entry name" value="scrB_fam"/>
    <property type="match status" value="1"/>
</dbReference>
<reference evidence="8 9" key="1">
    <citation type="submission" date="2024-09" db="EMBL/GenBank/DDBJ databases">
        <authorList>
            <person name="Sun Q."/>
            <person name="Mori K."/>
        </authorList>
    </citation>
    <scope>NUCLEOTIDE SEQUENCE [LARGE SCALE GENOMIC DNA]</scope>
    <source>
        <strain evidence="8 9">CECT 8064</strain>
    </source>
</reference>
<dbReference type="InterPro" id="IPR013148">
    <property type="entry name" value="Glyco_hydro_32_N"/>
</dbReference>
<dbReference type="Pfam" id="PF00251">
    <property type="entry name" value="Glyco_hydro_32N"/>
    <property type="match status" value="1"/>
</dbReference>
<evidence type="ECO:0000259" key="7">
    <source>
        <dbReference type="Pfam" id="PF08244"/>
    </source>
</evidence>
<feature type="domain" description="Glycosyl hydrolase family 32 N-terminal" evidence="6">
    <location>
        <begin position="98"/>
        <end position="399"/>
    </location>
</feature>
<accession>A0ABV5HJS7</accession>
<comment type="catalytic activity">
    <reaction evidence="4">
        <text>Hydrolysis of terminal non-reducing beta-D-fructofuranoside residues in beta-D-fructofuranosides.</text>
        <dbReference type="EC" id="3.2.1.26"/>
    </reaction>
</comment>
<keyword evidence="3 4" id="KW-0326">Glycosidase</keyword>
<keyword evidence="9" id="KW-1185">Reference proteome</keyword>
<keyword evidence="5" id="KW-0963">Cytoplasm</keyword>
<keyword evidence="5" id="KW-0119">Carbohydrate metabolism</keyword>
<organism evidence="8 9">
    <name type="scientific">Vibrio olivae</name>
    <dbReference type="NCBI Taxonomy" id="1243002"/>
    <lineage>
        <taxon>Bacteria</taxon>
        <taxon>Pseudomonadati</taxon>
        <taxon>Pseudomonadota</taxon>
        <taxon>Gammaproteobacteria</taxon>
        <taxon>Vibrionales</taxon>
        <taxon>Vibrionaceae</taxon>
        <taxon>Vibrio</taxon>
    </lineage>
</organism>
<name>A0ABV5HJS7_9VIBR</name>
<dbReference type="Proteomes" id="UP001589645">
    <property type="component" value="Unassembled WGS sequence"/>
</dbReference>
<evidence type="ECO:0000256" key="2">
    <source>
        <dbReference type="ARBA" id="ARBA00022801"/>
    </source>
</evidence>
<comment type="function">
    <text evidence="5">Enables the bacterium to metabolize sucrose as a sole carbon source.</text>
</comment>
<evidence type="ECO:0000256" key="5">
    <source>
        <dbReference type="RuleBase" id="RU365015"/>
    </source>
</evidence>
<dbReference type="InterPro" id="IPR018053">
    <property type="entry name" value="Glyco_hydro_32_AS"/>
</dbReference>
<comment type="subcellular location">
    <subcellularLocation>
        <location evidence="5">Cytoplasm</location>
    </subcellularLocation>
</comment>
<dbReference type="PANTHER" id="PTHR43101:SF1">
    <property type="entry name" value="BETA-FRUCTOSIDASE"/>
    <property type="match status" value="1"/>
</dbReference>
<evidence type="ECO:0000259" key="6">
    <source>
        <dbReference type="Pfam" id="PF00251"/>
    </source>
</evidence>
<gene>
    <name evidence="8" type="ORF">ACFFUV_03380</name>
</gene>
<comment type="pathway">
    <text evidence="5">Glycan biosynthesis; sucrose metabolism.</text>
</comment>
<dbReference type="InterPro" id="IPR013189">
    <property type="entry name" value="Glyco_hydro_32_C"/>
</dbReference>
<sequence>MSIHDLFVFCGGFGNVTRLLFTDEQLILALSNPQAEPNHPLFIQSQNVGGECQWVFARTDDMTSSQAMAISQCLAERQKKDANTMSNPVASVFRPAWHVSPPQGLLNDPNGFIYHNGQYHLFYQWYPYGCEHKDKHWVQLTSDNLIDWQWQSVALTPSAWFDSHGVFSGHAVSDGDTLYAYYTGNTRVGAERVRQTTQCVAVSKQGGAFEKLGPVIHELPEGVTEHIRDPKVIEYAGRWWMILGAQTTELKGRLAVYHSSDRLNWQFSGLFGEELGELGYMWECPDLFELNGQQFAMFCPQGIDSPNACHSVEHHNGIAKLTLQSEPFNLTLRDFQTLDHGFDFYAPQTMQTPDGRRVLCAWMGLPDDVDHPSVDEGWLHQLTCLRELEYREGRIYQRPVRELDALLCEQRTLSLNESLCDLGTQSFVLRMMLKWGQTLNLFEGDGYRVQLKACSQTRCLVLDRTNTLNRSADTIRQLPLACQEIEISAFVDTSSLELFINQGEYVMTSRVFASPMSTCVSLLGGQEVAEVHTVEPSMPPFSG</sequence>
<dbReference type="SUPFAM" id="SSF75005">
    <property type="entry name" value="Arabinanase/levansucrase/invertase"/>
    <property type="match status" value="1"/>
</dbReference>
<evidence type="ECO:0000313" key="8">
    <source>
        <dbReference type="EMBL" id="MFB9134007.1"/>
    </source>
</evidence>
<dbReference type="InterPro" id="IPR013320">
    <property type="entry name" value="ConA-like_dom_sf"/>
</dbReference>
<evidence type="ECO:0000256" key="3">
    <source>
        <dbReference type="ARBA" id="ARBA00023295"/>
    </source>
</evidence>
<dbReference type="InterPro" id="IPR006232">
    <property type="entry name" value="Suc6P_hydrolase"/>
</dbReference>
<comment type="similarity">
    <text evidence="1 4">Belongs to the glycosyl hydrolase 32 family.</text>
</comment>
<comment type="caution">
    <text evidence="8">The sequence shown here is derived from an EMBL/GenBank/DDBJ whole genome shotgun (WGS) entry which is preliminary data.</text>
</comment>
<keyword evidence="2 4" id="KW-0378">Hydrolase</keyword>
<dbReference type="Pfam" id="PF08244">
    <property type="entry name" value="Glyco_hydro_32C"/>
    <property type="match status" value="1"/>
</dbReference>
<dbReference type="InterPro" id="IPR023296">
    <property type="entry name" value="Glyco_hydro_beta-prop_sf"/>
</dbReference>
<dbReference type="InterPro" id="IPR051214">
    <property type="entry name" value="GH32_Enzymes"/>
</dbReference>
<dbReference type="Gene3D" id="2.60.120.560">
    <property type="entry name" value="Exo-inulinase, domain 1"/>
    <property type="match status" value="1"/>
</dbReference>
<dbReference type="PROSITE" id="PS00609">
    <property type="entry name" value="GLYCOSYL_HYDROL_F32"/>
    <property type="match status" value="1"/>
</dbReference>